<dbReference type="InterPro" id="IPR001041">
    <property type="entry name" value="2Fe-2S_ferredoxin-type"/>
</dbReference>
<dbReference type="PANTHER" id="PTHR47354">
    <property type="entry name" value="NADH OXIDOREDUCTASE HCR"/>
    <property type="match status" value="1"/>
</dbReference>
<dbReference type="EMBL" id="JAVDUU010000001">
    <property type="protein sequence ID" value="MDR6941168.1"/>
    <property type="molecule type" value="Genomic_DNA"/>
</dbReference>
<evidence type="ECO:0000313" key="11">
    <source>
        <dbReference type="EMBL" id="MDR6941168.1"/>
    </source>
</evidence>
<evidence type="ECO:0000256" key="3">
    <source>
        <dbReference type="ARBA" id="ARBA00022714"/>
    </source>
</evidence>
<protein>
    <submittedName>
        <fullName evidence="11">Ring-1,2-phenylacetyl-CoA epoxidase subunit PaaE</fullName>
    </submittedName>
</protein>
<dbReference type="Proteomes" id="UP001247620">
    <property type="component" value="Unassembled WGS sequence"/>
</dbReference>
<dbReference type="SUPFAM" id="SSF52343">
    <property type="entry name" value="Ferredoxin reductase-like, C-terminal NADP-linked domain"/>
    <property type="match status" value="1"/>
</dbReference>
<dbReference type="InterPro" id="IPR012675">
    <property type="entry name" value="Beta-grasp_dom_sf"/>
</dbReference>
<accession>A0ABU1T745</accession>
<dbReference type="InterPro" id="IPR008333">
    <property type="entry name" value="Cbr1-like_FAD-bd_dom"/>
</dbReference>
<name>A0ABU1T745_9SPHI</name>
<dbReference type="RefSeq" id="WP_310092600.1">
    <property type="nucleotide sequence ID" value="NZ_JAVDUU010000001.1"/>
</dbReference>
<evidence type="ECO:0000256" key="2">
    <source>
        <dbReference type="ARBA" id="ARBA00022630"/>
    </source>
</evidence>
<organism evidence="11 12">
    <name type="scientific">Mucilaginibacter pocheonensis</name>
    <dbReference type="NCBI Taxonomy" id="398050"/>
    <lineage>
        <taxon>Bacteria</taxon>
        <taxon>Pseudomonadati</taxon>
        <taxon>Bacteroidota</taxon>
        <taxon>Sphingobacteriia</taxon>
        <taxon>Sphingobacteriales</taxon>
        <taxon>Sphingobacteriaceae</taxon>
        <taxon>Mucilaginibacter</taxon>
    </lineage>
</organism>
<dbReference type="Gene3D" id="3.10.20.30">
    <property type="match status" value="1"/>
</dbReference>
<evidence type="ECO:0000256" key="7">
    <source>
        <dbReference type="ARBA" id="ARBA00023004"/>
    </source>
</evidence>
<evidence type="ECO:0000313" key="12">
    <source>
        <dbReference type="Proteomes" id="UP001247620"/>
    </source>
</evidence>
<evidence type="ECO:0000259" key="10">
    <source>
        <dbReference type="PROSITE" id="PS51384"/>
    </source>
</evidence>
<proteinExistence type="predicted"/>
<feature type="domain" description="FAD-binding FR-type" evidence="10">
    <location>
        <begin position="1"/>
        <end position="104"/>
    </location>
</feature>
<dbReference type="Pfam" id="PF00111">
    <property type="entry name" value="Fer2"/>
    <property type="match status" value="1"/>
</dbReference>
<sequence>MSNFTLKIIEKYNETDDTVTIVFKQPGLKKIKYLAGQYLTLIFRINGRRYLRPYSFSSAPEVDQTLAVTVKRIPGGIVSNHIIDQVKVNDVIEVLEPLGDFTLKSNLVLQNTHIVLWGAGSGITPLMSIAKYALHKYDTSHVTLVYGNRNFESVIFNEKIKELQSRYDNFSGLHFYTQATIGMDNPNIIQGRIDPDMVLSIMQCEGELGNTVHYICGPTGLKESVKAALLKLGIDKERIFSEDFEIIRNPLDFEGITTRMVSINHNNNIAAVEVVKGKSILEAGLDAMIELPYACQTGSCLVCKGRVIKGELKTIGISKLPEELESNECLLCCSFPLNDDVEVAVDN</sequence>
<keyword evidence="6" id="KW-0560">Oxidoreductase</keyword>
<dbReference type="InterPro" id="IPR001433">
    <property type="entry name" value="OxRdtase_FAD/NAD-bd"/>
</dbReference>
<evidence type="ECO:0000259" key="9">
    <source>
        <dbReference type="PROSITE" id="PS51085"/>
    </source>
</evidence>
<dbReference type="Pfam" id="PF00175">
    <property type="entry name" value="NAD_binding_1"/>
    <property type="match status" value="1"/>
</dbReference>
<keyword evidence="2" id="KW-0285">Flavoprotein</keyword>
<dbReference type="Gene3D" id="3.40.50.80">
    <property type="entry name" value="Nucleotide-binding domain of ferredoxin-NADP reductase (FNR) module"/>
    <property type="match status" value="1"/>
</dbReference>
<dbReference type="InterPro" id="IPR017938">
    <property type="entry name" value="Riboflavin_synthase-like_b-brl"/>
</dbReference>
<dbReference type="InterPro" id="IPR001709">
    <property type="entry name" value="Flavoprot_Pyr_Nucl_cyt_Rdtase"/>
</dbReference>
<evidence type="ECO:0000256" key="8">
    <source>
        <dbReference type="ARBA" id="ARBA00023014"/>
    </source>
</evidence>
<keyword evidence="7" id="KW-0408">Iron</keyword>
<dbReference type="InterPro" id="IPR036010">
    <property type="entry name" value="2Fe-2S_ferredoxin-like_sf"/>
</dbReference>
<keyword evidence="8" id="KW-0411">Iron-sulfur</keyword>
<dbReference type="PANTHER" id="PTHR47354:SF8">
    <property type="entry name" value="1,2-PHENYLACETYL-COA EPOXIDASE, SUBUNIT E"/>
    <property type="match status" value="1"/>
</dbReference>
<dbReference type="InterPro" id="IPR050415">
    <property type="entry name" value="MRET"/>
</dbReference>
<comment type="caution">
    <text evidence="11">The sequence shown here is derived from an EMBL/GenBank/DDBJ whole genome shotgun (WGS) entry which is preliminary data.</text>
</comment>
<dbReference type="SUPFAM" id="SSF63380">
    <property type="entry name" value="Riboflavin synthase domain-like"/>
    <property type="match status" value="1"/>
</dbReference>
<keyword evidence="12" id="KW-1185">Reference proteome</keyword>
<reference evidence="11 12" key="1">
    <citation type="submission" date="2023-07" db="EMBL/GenBank/DDBJ databases">
        <title>Sorghum-associated microbial communities from plants grown in Nebraska, USA.</title>
        <authorList>
            <person name="Schachtman D."/>
        </authorList>
    </citation>
    <scope>NUCLEOTIDE SEQUENCE [LARGE SCALE GENOMIC DNA]</scope>
    <source>
        <strain evidence="11 12">3262</strain>
    </source>
</reference>
<dbReference type="Pfam" id="PF00970">
    <property type="entry name" value="FAD_binding_6"/>
    <property type="match status" value="1"/>
</dbReference>
<evidence type="ECO:0000256" key="1">
    <source>
        <dbReference type="ARBA" id="ARBA00001974"/>
    </source>
</evidence>
<dbReference type="CDD" id="cd06214">
    <property type="entry name" value="PA_degradation_oxidoreductase_like"/>
    <property type="match status" value="1"/>
</dbReference>
<evidence type="ECO:0000256" key="4">
    <source>
        <dbReference type="ARBA" id="ARBA00022723"/>
    </source>
</evidence>
<dbReference type="PRINTS" id="PR00410">
    <property type="entry name" value="PHEHYDRXLASE"/>
</dbReference>
<dbReference type="CDD" id="cd00207">
    <property type="entry name" value="fer2"/>
    <property type="match status" value="1"/>
</dbReference>
<dbReference type="InterPro" id="IPR039261">
    <property type="entry name" value="FNR_nucleotide-bd"/>
</dbReference>
<dbReference type="PRINTS" id="PR00371">
    <property type="entry name" value="FPNCR"/>
</dbReference>
<keyword evidence="5" id="KW-0274">FAD</keyword>
<evidence type="ECO:0000256" key="6">
    <source>
        <dbReference type="ARBA" id="ARBA00023002"/>
    </source>
</evidence>
<dbReference type="PROSITE" id="PS51085">
    <property type="entry name" value="2FE2S_FER_2"/>
    <property type="match status" value="1"/>
</dbReference>
<keyword evidence="4" id="KW-0479">Metal-binding</keyword>
<keyword evidence="3" id="KW-0001">2Fe-2S</keyword>
<dbReference type="SUPFAM" id="SSF54292">
    <property type="entry name" value="2Fe-2S ferredoxin-like"/>
    <property type="match status" value="1"/>
</dbReference>
<gene>
    <name evidence="11" type="ORF">J2W55_000996</name>
</gene>
<feature type="domain" description="2Fe-2S ferredoxin-type" evidence="9">
    <location>
        <begin position="259"/>
        <end position="347"/>
    </location>
</feature>
<dbReference type="Gene3D" id="2.40.30.10">
    <property type="entry name" value="Translation factors"/>
    <property type="match status" value="1"/>
</dbReference>
<dbReference type="PROSITE" id="PS51384">
    <property type="entry name" value="FAD_FR"/>
    <property type="match status" value="1"/>
</dbReference>
<comment type="cofactor">
    <cofactor evidence="1">
        <name>FAD</name>
        <dbReference type="ChEBI" id="CHEBI:57692"/>
    </cofactor>
</comment>
<dbReference type="InterPro" id="IPR017927">
    <property type="entry name" value="FAD-bd_FR_type"/>
</dbReference>
<evidence type="ECO:0000256" key="5">
    <source>
        <dbReference type="ARBA" id="ARBA00022827"/>
    </source>
</evidence>